<evidence type="ECO:0000313" key="2">
    <source>
        <dbReference type="EMBL" id="WPB84252.1"/>
    </source>
</evidence>
<evidence type="ECO:0000259" key="1">
    <source>
        <dbReference type="Pfam" id="PF05050"/>
    </source>
</evidence>
<feature type="domain" description="Methyltransferase FkbM" evidence="1">
    <location>
        <begin position="47"/>
        <end position="179"/>
    </location>
</feature>
<dbReference type="Gene3D" id="3.40.50.150">
    <property type="entry name" value="Vaccinia Virus protein VP39"/>
    <property type="match status" value="1"/>
</dbReference>
<dbReference type="InterPro" id="IPR052514">
    <property type="entry name" value="SAM-dependent_MTase"/>
</dbReference>
<dbReference type="SUPFAM" id="SSF53335">
    <property type="entry name" value="S-adenosyl-L-methionine-dependent methyltransferases"/>
    <property type="match status" value="1"/>
</dbReference>
<protein>
    <submittedName>
        <fullName evidence="2">FkbM family methyltransferase</fullName>
        <ecNumber evidence="2">2.1.1.-</ecNumber>
    </submittedName>
</protein>
<evidence type="ECO:0000313" key="3">
    <source>
        <dbReference type="Proteomes" id="UP001305521"/>
    </source>
</evidence>
<dbReference type="EMBL" id="CP137852">
    <property type="protein sequence ID" value="WPB84252.1"/>
    <property type="molecule type" value="Genomic_DNA"/>
</dbReference>
<dbReference type="PANTHER" id="PTHR34203:SF15">
    <property type="entry name" value="SLL1173 PROTEIN"/>
    <property type="match status" value="1"/>
</dbReference>
<dbReference type="NCBIfam" id="TIGR01444">
    <property type="entry name" value="fkbM_fam"/>
    <property type="match status" value="1"/>
</dbReference>
<dbReference type="GO" id="GO:0032259">
    <property type="term" value="P:methylation"/>
    <property type="evidence" value="ECO:0007669"/>
    <property type="project" value="UniProtKB-KW"/>
</dbReference>
<keyword evidence="2" id="KW-0808">Transferase</keyword>
<dbReference type="EC" id="2.1.1.-" evidence="2"/>
<accession>A0ABZ0PFU5</accession>
<reference evidence="2 3" key="1">
    <citation type="submission" date="2023-11" db="EMBL/GenBank/DDBJ databases">
        <title>Arctic aerobic anoxygenic photoheterotroph Sediminicoccus rosea KRV36 adapts its photosynthesis to long days of polar summer.</title>
        <authorList>
            <person name="Tomasch J."/>
            <person name="Kopejtka K."/>
            <person name="Bily T."/>
            <person name="Gardiner A.T."/>
            <person name="Gardian Z."/>
            <person name="Shivaramu S."/>
            <person name="Koblizek M."/>
            <person name="Engelhardt F."/>
            <person name="Kaftan D."/>
        </authorList>
    </citation>
    <scope>NUCLEOTIDE SEQUENCE [LARGE SCALE GENOMIC DNA]</scope>
    <source>
        <strain evidence="2 3">R-30</strain>
    </source>
</reference>
<dbReference type="InterPro" id="IPR006342">
    <property type="entry name" value="FkbM_mtfrase"/>
</dbReference>
<proteinExistence type="predicted"/>
<keyword evidence="2" id="KW-0489">Methyltransferase</keyword>
<dbReference type="Proteomes" id="UP001305521">
    <property type="component" value="Chromosome"/>
</dbReference>
<dbReference type="RefSeq" id="WP_318648208.1">
    <property type="nucleotide sequence ID" value="NZ_CP137852.1"/>
</dbReference>
<dbReference type="GO" id="GO:0008168">
    <property type="term" value="F:methyltransferase activity"/>
    <property type="evidence" value="ECO:0007669"/>
    <property type="project" value="UniProtKB-KW"/>
</dbReference>
<gene>
    <name evidence="2" type="ORF">R9Z33_19405</name>
</gene>
<sequence length="220" mass="23883">MKNIHGWCVPDADTYVARKHGDKFGRYQRKDLAKAISFVRNRTFALDIGGHIGTSAVYFAGIFGRVVSFEPAADTFECLTTNIQAFGVKNVECRNFALSDAPGQAQLMSYPRDPGNVGARFLGEGEGVEVRRLDDFGFPGPDFVKIDVEGWESRVLLGGKATILQSRPVIMFEVRGLSDRLGADIPTPQSVLAAWGAQCLLQLSGDEVWGWADTALPAGG</sequence>
<name>A0ABZ0PFU5_9PROT</name>
<keyword evidence="3" id="KW-1185">Reference proteome</keyword>
<organism evidence="2 3">
    <name type="scientific">Sediminicoccus rosea</name>
    <dbReference type="NCBI Taxonomy" id="1225128"/>
    <lineage>
        <taxon>Bacteria</taxon>
        <taxon>Pseudomonadati</taxon>
        <taxon>Pseudomonadota</taxon>
        <taxon>Alphaproteobacteria</taxon>
        <taxon>Acetobacterales</taxon>
        <taxon>Roseomonadaceae</taxon>
        <taxon>Sediminicoccus</taxon>
    </lineage>
</organism>
<dbReference type="Pfam" id="PF05050">
    <property type="entry name" value="Methyltransf_21"/>
    <property type="match status" value="1"/>
</dbReference>
<dbReference type="InterPro" id="IPR029063">
    <property type="entry name" value="SAM-dependent_MTases_sf"/>
</dbReference>
<dbReference type="PANTHER" id="PTHR34203">
    <property type="entry name" value="METHYLTRANSFERASE, FKBM FAMILY PROTEIN"/>
    <property type="match status" value="1"/>
</dbReference>